<dbReference type="EMBL" id="BSBO01000016">
    <property type="protein sequence ID" value="GLG04551.1"/>
    <property type="molecule type" value="Genomic_DNA"/>
</dbReference>
<dbReference type="InterPro" id="IPR003593">
    <property type="entry name" value="AAA+_ATPase"/>
</dbReference>
<reference evidence="6" key="4">
    <citation type="submission" date="2022-11" db="EMBL/GenBank/DDBJ databases">
        <title>Draft genome sequence of Sellimonas catena strain 18CBH55.</title>
        <authorList>
            <person name="Hisatomi A."/>
            <person name="Ohkuma M."/>
            <person name="Sakamoto M."/>
        </authorList>
    </citation>
    <scope>NUCLEOTIDE SEQUENCE</scope>
    <source>
        <strain evidence="6">18CBH55</strain>
    </source>
</reference>
<dbReference type="InterPro" id="IPR003439">
    <property type="entry name" value="ABC_transporter-like_ATP-bd"/>
</dbReference>
<dbReference type="Proteomes" id="UP001145145">
    <property type="component" value="Unassembled WGS sequence"/>
</dbReference>
<reference evidence="5" key="2">
    <citation type="submission" date="2022-11" db="EMBL/GenBank/DDBJ databases">
        <title>Draft genome sequence of Sellimonas catena strain 12EGH17.</title>
        <authorList>
            <person name="Atsushi H."/>
            <person name="Moriya O."/>
            <person name="Mitsuo S."/>
        </authorList>
    </citation>
    <scope>NUCLEOTIDE SEQUENCE</scope>
    <source>
        <strain evidence="5">12EGH17</strain>
    </source>
</reference>
<dbReference type="Gene3D" id="3.40.50.300">
    <property type="entry name" value="P-loop containing nucleotide triphosphate hydrolases"/>
    <property type="match status" value="1"/>
</dbReference>
<organism evidence="6 7">
    <name type="scientific">Sellimonas catena</name>
    <dbReference type="NCBI Taxonomy" id="2994035"/>
    <lineage>
        <taxon>Bacteria</taxon>
        <taxon>Bacillati</taxon>
        <taxon>Bacillota</taxon>
        <taxon>Clostridia</taxon>
        <taxon>Lachnospirales</taxon>
        <taxon>Lachnospiraceae</taxon>
        <taxon>Sellimonas</taxon>
    </lineage>
</organism>
<dbReference type="PROSITE" id="PS50893">
    <property type="entry name" value="ABC_TRANSPORTER_2"/>
    <property type="match status" value="1"/>
</dbReference>
<accession>A0A9W6CBG0</accession>
<dbReference type="SMART" id="SM00382">
    <property type="entry name" value="AAA"/>
    <property type="match status" value="1"/>
</dbReference>
<evidence type="ECO:0000256" key="3">
    <source>
        <dbReference type="ARBA" id="ARBA00022840"/>
    </source>
</evidence>
<reference evidence="6 8" key="5">
    <citation type="journal article" date="2023" name="Int. J. Syst. Evol. Microbiol.">
        <title>Sellimonas catena sp. nov., isolated from human faeces.</title>
        <authorList>
            <person name="Hisatomi A."/>
            <person name="Ohkuma M."/>
            <person name="Sakamoto M."/>
        </authorList>
    </citation>
    <scope>NUCLEOTIDE SEQUENCE</scope>
    <source>
        <strain evidence="5 8">12EGH17</strain>
        <strain evidence="6">18CBH55</strain>
    </source>
</reference>
<dbReference type="PANTHER" id="PTHR42939">
    <property type="entry name" value="ABC TRANSPORTER ATP-BINDING PROTEIN ALBC-RELATED"/>
    <property type="match status" value="1"/>
</dbReference>
<keyword evidence="8" id="KW-1185">Reference proteome</keyword>
<dbReference type="Pfam" id="PF00005">
    <property type="entry name" value="ABC_tran"/>
    <property type="match status" value="1"/>
</dbReference>
<dbReference type="SUPFAM" id="SSF52540">
    <property type="entry name" value="P-loop containing nucleoside triphosphate hydrolases"/>
    <property type="match status" value="1"/>
</dbReference>
<reference evidence="6" key="3">
    <citation type="submission" date="2022-11" db="EMBL/GenBank/DDBJ databases">
        <title>Draft genome sequence of Sellimonas catena strain 18CBH55.</title>
        <authorList>
            <person name="Atsushi H."/>
            <person name="Moriya O."/>
            <person name="Mitsuo S."/>
        </authorList>
    </citation>
    <scope>NUCLEOTIDE SEQUENCE</scope>
    <source>
        <strain evidence="6">18CBH55</strain>
    </source>
</reference>
<proteinExistence type="predicted"/>
<dbReference type="AlphaFoldDB" id="A0A9W6CBG0"/>
<name>A0A9W6CBG0_9FIRM</name>
<evidence type="ECO:0000313" key="5">
    <source>
        <dbReference type="EMBL" id="GLG04551.1"/>
    </source>
</evidence>
<evidence type="ECO:0000313" key="7">
    <source>
        <dbReference type="Proteomes" id="UP001145094"/>
    </source>
</evidence>
<reference evidence="5" key="1">
    <citation type="submission" date="2022-11" db="EMBL/GenBank/DDBJ databases">
        <title>Draft genome sequence of Sellimonas catena strain 12EGH17.</title>
        <authorList>
            <person name="Hisatomi A."/>
            <person name="Ohkuma M."/>
            <person name="Sakamoto M."/>
        </authorList>
    </citation>
    <scope>NUCLEOTIDE SEQUENCE</scope>
    <source>
        <strain evidence="5">12EGH17</strain>
    </source>
</reference>
<evidence type="ECO:0000259" key="4">
    <source>
        <dbReference type="PROSITE" id="PS50893"/>
    </source>
</evidence>
<evidence type="ECO:0000313" key="6">
    <source>
        <dbReference type="EMBL" id="GLG88735.1"/>
    </source>
</evidence>
<dbReference type="InterPro" id="IPR051782">
    <property type="entry name" value="ABC_Transporter_VariousFunc"/>
</dbReference>
<dbReference type="CDD" id="cd03230">
    <property type="entry name" value="ABC_DR_subfamily_A"/>
    <property type="match status" value="1"/>
</dbReference>
<dbReference type="InterPro" id="IPR027417">
    <property type="entry name" value="P-loop_NTPase"/>
</dbReference>
<gene>
    <name evidence="5" type="ORF">Selli1_17250</name>
    <name evidence="6" type="ORF">Selli2_01610</name>
</gene>
<comment type="caution">
    <text evidence="6">The sequence shown here is derived from an EMBL/GenBank/DDBJ whole genome shotgun (WGS) entry which is preliminary data.</text>
</comment>
<dbReference type="GO" id="GO:0005524">
    <property type="term" value="F:ATP binding"/>
    <property type="evidence" value="ECO:0007669"/>
    <property type="project" value="UniProtKB-KW"/>
</dbReference>
<evidence type="ECO:0000256" key="2">
    <source>
        <dbReference type="ARBA" id="ARBA00022741"/>
    </source>
</evidence>
<feature type="domain" description="ABC transporter" evidence="4">
    <location>
        <begin position="1"/>
        <end position="230"/>
    </location>
</feature>
<protein>
    <submittedName>
        <fullName evidence="6">ABC transporter</fullName>
    </submittedName>
</protein>
<evidence type="ECO:0000256" key="1">
    <source>
        <dbReference type="ARBA" id="ARBA00022448"/>
    </source>
</evidence>
<dbReference type="PANTHER" id="PTHR42939:SF3">
    <property type="entry name" value="ABC TRANSPORTER ATP-BINDING COMPONENT"/>
    <property type="match status" value="1"/>
</dbReference>
<keyword evidence="3" id="KW-0067">ATP-binding</keyword>
<sequence>MQQALVIENLTKRYKDFTLDHISFSLPQGTILGIIGENGSGKSTLINALLGLIPADYSQLELLGKDIAAHPNLIKQDLAVIFDDAGYDENFTPLQIGKFLSHVYKNWDADSYRSYLKRFDLPAKKRLKTFSRGMKTKLEFAIAFSHSPKFLIMDEATNGLDPVFRDEILDLLREFSEEENHTVLIASHITSDLDKIADYVAYIHHGRLLFFQSYDELQNEYGIINCKKSFLDNLNPEDVVYYRKEDYSYRVLVKNRYSLKQIFQDVEIHSADLEEIMLFYAKGEKLE</sequence>
<dbReference type="EMBL" id="BSCH01000001">
    <property type="protein sequence ID" value="GLG88735.1"/>
    <property type="molecule type" value="Genomic_DNA"/>
</dbReference>
<evidence type="ECO:0000313" key="8">
    <source>
        <dbReference type="Proteomes" id="UP001145145"/>
    </source>
</evidence>
<keyword evidence="1" id="KW-0813">Transport</keyword>
<dbReference type="GO" id="GO:0016887">
    <property type="term" value="F:ATP hydrolysis activity"/>
    <property type="evidence" value="ECO:0007669"/>
    <property type="project" value="InterPro"/>
</dbReference>
<keyword evidence="2" id="KW-0547">Nucleotide-binding</keyword>
<dbReference type="Proteomes" id="UP001145094">
    <property type="component" value="Unassembled WGS sequence"/>
</dbReference>
<dbReference type="RefSeq" id="WP_281844228.1">
    <property type="nucleotide sequence ID" value="NZ_BSBO01000016.1"/>
</dbReference>